<protein>
    <submittedName>
        <fullName evidence="1">Uncharacterized protein</fullName>
    </submittedName>
</protein>
<evidence type="ECO:0000313" key="1">
    <source>
        <dbReference type="EMBL" id="KAH8008188.1"/>
    </source>
</evidence>
<sequence>MISSKRQKAASFAEACDSSFSLQDQAERLSKTDRMTNLVVLLVIYIITFLIGFPSNLLALYTFIVKVRKKPAPIDILLLNLTLSDLTFLVFLPLKMREAALNNEWPFPKALCTVTSCTFHSTIYISTLFLTAISVDRYLGVVFPIKYKLNRRLVYAVVASIFIWVLVVSHCSTVFVVSTLRNNSIPPSQDTSKHVVCFKEFNERQKKIMYPFRLELCIVLFCIPFIITCFCYVNVIRILASLPNVKPRKKQRAVGLATFTLLNYAVCFGLFNISHIFGVIYYEDPTWREYSFGLSTFNTCLDPFIFFFSSNAMRRNVGACWAGICSRFRSIIPRCSLPCCKDSGDHDEGGTAVGLSTSSGLGGTGVSTDSSSDHVAKMWEVSALRPEQEAHGTKFQRQQTH</sequence>
<name>A0ACB8FRI7_9SAUR</name>
<organism evidence="1 2">
    <name type="scientific">Sphaerodactylus townsendi</name>
    <dbReference type="NCBI Taxonomy" id="933632"/>
    <lineage>
        <taxon>Eukaryota</taxon>
        <taxon>Metazoa</taxon>
        <taxon>Chordata</taxon>
        <taxon>Craniata</taxon>
        <taxon>Vertebrata</taxon>
        <taxon>Euteleostomi</taxon>
        <taxon>Lepidosauria</taxon>
        <taxon>Squamata</taxon>
        <taxon>Bifurcata</taxon>
        <taxon>Gekkota</taxon>
        <taxon>Sphaerodactylidae</taxon>
        <taxon>Sphaerodactylus</taxon>
    </lineage>
</organism>
<keyword evidence="2" id="KW-1185">Reference proteome</keyword>
<dbReference type="Proteomes" id="UP000827872">
    <property type="component" value="Linkage Group LG06"/>
</dbReference>
<evidence type="ECO:0000313" key="2">
    <source>
        <dbReference type="Proteomes" id="UP000827872"/>
    </source>
</evidence>
<proteinExistence type="predicted"/>
<reference evidence="1" key="1">
    <citation type="submission" date="2021-08" db="EMBL/GenBank/DDBJ databases">
        <title>The first chromosome-level gecko genome reveals the dynamic sex chromosomes of Neotropical dwarf geckos (Sphaerodactylidae: Sphaerodactylus).</title>
        <authorList>
            <person name="Pinto B.J."/>
            <person name="Keating S.E."/>
            <person name="Gamble T."/>
        </authorList>
    </citation>
    <scope>NUCLEOTIDE SEQUENCE</scope>
    <source>
        <strain evidence="1">TG3544</strain>
    </source>
</reference>
<comment type="caution">
    <text evidence="1">The sequence shown here is derived from an EMBL/GenBank/DDBJ whole genome shotgun (WGS) entry which is preliminary data.</text>
</comment>
<dbReference type="EMBL" id="CM037619">
    <property type="protein sequence ID" value="KAH8008188.1"/>
    <property type="molecule type" value="Genomic_DNA"/>
</dbReference>
<accession>A0ACB8FRI7</accession>
<gene>
    <name evidence="1" type="ORF">K3G42_028225</name>
</gene>